<dbReference type="InterPro" id="IPR001965">
    <property type="entry name" value="Znf_PHD"/>
</dbReference>
<dbReference type="InterPro" id="IPR054292">
    <property type="entry name" value="DUF7028"/>
</dbReference>
<dbReference type="GO" id="GO:0016747">
    <property type="term" value="F:acyltransferase activity, transferring groups other than amino-acyl groups"/>
    <property type="evidence" value="ECO:0007669"/>
    <property type="project" value="InterPro"/>
</dbReference>
<evidence type="ECO:0000256" key="6">
    <source>
        <dbReference type="SAM" id="MobiDB-lite"/>
    </source>
</evidence>
<protein>
    <submittedName>
        <fullName evidence="7">Putative histone acetyltransferase chromatin regulator PHD family</fullName>
    </submittedName>
</protein>
<evidence type="ECO:0000256" key="1">
    <source>
        <dbReference type="ARBA" id="ARBA00004123"/>
    </source>
</evidence>
<dbReference type="InterPro" id="IPR013083">
    <property type="entry name" value="Znf_RING/FYVE/PHD"/>
</dbReference>
<dbReference type="InterPro" id="IPR019787">
    <property type="entry name" value="Znf_PHD-finger"/>
</dbReference>
<dbReference type="InterPro" id="IPR008395">
    <property type="entry name" value="Agenet-like_dom"/>
</dbReference>
<dbReference type="PROSITE" id="PS51186">
    <property type="entry name" value="GNAT"/>
    <property type="match status" value="1"/>
</dbReference>
<organism evidence="7 8">
    <name type="scientific">Lupinus albus</name>
    <name type="common">White lupine</name>
    <name type="synonym">Lupinus termis</name>
    <dbReference type="NCBI Taxonomy" id="3870"/>
    <lineage>
        <taxon>Eukaryota</taxon>
        <taxon>Viridiplantae</taxon>
        <taxon>Streptophyta</taxon>
        <taxon>Embryophyta</taxon>
        <taxon>Tracheophyta</taxon>
        <taxon>Spermatophyta</taxon>
        <taxon>Magnoliopsida</taxon>
        <taxon>eudicotyledons</taxon>
        <taxon>Gunneridae</taxon>
        <taxon>Pentapetalae</taxon>
        <taxon>rosids</taxon>
        <taxon>fabids</taxon>
        <taxon>Fabales</taxon>
        <taxon>Fabaceae</taxon>
        <taxon>Papilionoideae</taxon>
        <taxon>50 kb inversion clade</taxon>
        <taxon>genistoids sensu lato</taxon>
        <taxon>core genistoids</taxon>
        <taxon>Genisteae</taxon>
        <taxon>Lupinus</taxon>
    </lineage>
</organism>
<dbReference type="InterPro" id="IPR059153">
    <property type="entry name" value="NSD_PHD-1st"/>
</dbReference>
<dbReference type="Gene3D" id="3.30.40.10">
    <property type="entry name" value="Zinc/RING finger domain, C3HC4 (zinc finger)"/>
    <property type="match status" value="1"/>
</dbReference>
<proteinExistence type="predicted"/>
<sequence length="1103" mass="126823">MSHNSIMAVDDVNFDGTRKRKRGMYRKKKLLVNDKVEVRSMEEGFLGSWNSGTVIHCGRQKRHIKYDNILEDDRSDYVVEVVKISAVLDGESVSSSDQNERGIIRPIPPMVDIRECDLSFGVCVDANYEEAWWEGVIFDCHDGMEERSIFFPDLGDEMKMKIQQLRITRDWDEVSEGWKQRGKWVFFELIEEIAKESYIPISIKQIYYDLRERNDFNRIHDWTCNVKDLWKEPVMEIIKEYTDLTVSEILHILKLPGNLSQEIPEQPTANVDSNVEVVEPHNAIVANSKMTFPEKETFVPEELASPVQVVMPECQKEISGTLCYEKNKECSRFRSRNICWQPVEMLDVHYCPDVIEQYLLGCESKTIREFLKDNVRKHLAYLGWTIEFTEDKTLGRLRRYRYKSPAADTQDQVVFNSLLKTCNYLQKESSTHCLQTRMLTDRPHEGQGQDVCPVMLATSLSVKDIVEPEHCPEAVVKYYSYAIENRLDDRKKWRLKATKHLLAEGWILEYPNRNRRRALYKSPQNQHVETLQEACKIYLSANIPKWIVAGMRTVNVSAITKEDDDILECVTQLFRKETEFNTTDALTERKSADNTRHKHLKTSKATPPKGQHNRPLTRVLQPRKRAQVVLAPSNSLPIPRNVISWLLDKNMVLSRSKVYYREERGRDPPLAEGRITRDGIKCSCCHNIYGLNGFATHATGSINCSPSDNIFLKDERSLLDCQKEVMYADMASETIGKPSTDLCEDENENSCSVCQSGGDLILCDQCPSAFHKECLGLKDIPDGDWFCPSCHCPICHKITTEKTEEGRFLTCSQCEYKYHLECLRNRTDQSRGYLPLEQCLCGKECEQIYTGLNKLLGKPVLVGGDNLTWTLLKYAKSESSDVHNTTNHFLAECYSKLSVAVSVMHECFEPVNSPSSTRDLAEDVIFSRWSKFPRSNYNGFYTILLERNEELISVANIRVYGEKVAEIPLVGTRFEYRGLGMCRILMNELEKMLMNLGVKRLVLPAVPDTLETWTKSFGFVKMTSSERTQFLDHVFLDFPETIMCQKFLTRSPSPDSDLTTENQPKAPGILSVKCKIEFDKSSSASEEDQAEDIDKTKQIMCIE</sequence>
<evidence type="ECO:0000313" key="7">
    <source>
        <dbReference type="EMBL" id="KAE9596048.1"/>
    </source>
</evidence>
<dbReference type="Gene3D" id="3.40.630.30">
    <property type="match status" value="1"/>
</dbReference>
<feature type="region of interest" description="Disordered" evidence="6">
    <location>
        <begin position="1080"/>
        <end position="1103"/>
    </location>
</feature>
<evidence type="ECO:0000256" key="3">
    <source>
        <dbReference type="ARBA" id="ARBA00022771"/>
    </source>
</evidence>
<keyword evidence="4" id="KW-0862">Zinc</keyword>
<dbReference type="Pfam" id="PF05641">
    <property type="entry name" value="Agenet"/>
    <property type="match status" value="1"/>
</dbReference>
<dbReference type="SUPFAM" id="SSF57903">
    <property type="entry name" value="FYVE/PHD zinc finger"/>
    <property type="match status" value="1"/>
</dbReference>
<dbReference type="CDD" id="cd04301">
    <property type="entry name" value="NAT_SF"/>
    <property type="match status" value="1"/>
</dbReference>
<comment type="caution">
    <text evidence="7">The sequence shown here is derived from an EMBL/GenBank/DDBJ whole genome shotgun (WGS) entry which is preliminary data.</text>
</comment>
<dbReference type="PANTHER" id="PTHR46309:SF10">
    <property type="entry name" value="PHD ZINC FINGER PROTEIN"/>
    <property type="match status" value="1"/>
</dbReference>
<dbReference type="Pfam" id="PF23209">
    <property type="entry name" value="IDM1_C"/>
    <property type="match status" value="1"/>
</dbReference>
<dbReference type="GO" id="GO:0005634">
    <property type="term" value="C:nucleus"/>
    <property type="evidence" value="ECO:0007669"/>
    <property type="project" value="UniProtKB-SubCell"/>
</dbReference>
<feature type="compositionally biased region" description="Basic and acidic residues" evidence="6">
    <location>
        <begin position="586"/>
        <end position="595"/>
    </location>
</feature>
<dbReference type="EMBL" id="WOCE01000017">
    <property type="protein sequence ID" value="KAE9596048.1"/>
    <property type="molecule type" value="Genomic_DNA"/>
</dbReference>
<dbReference type="Pfam" id="PF23011">
    <property type="entry name" value="PHD-1st_NSD"/>
    <property type="match status" value="1"/>
</dbReference>
<evidence type="ECO:0000256" key="5">
    <source>
        <dbReference type="ARBA" id="ARBA00023242"/>
    </source>
</evidence>
<dbReference type="GO" id="GO:0003714">
    <property type="term" value="F:transcription corepressor activity"/>
    <property type="evidence" value="ECO:0007669"/>
    <property type="project" value="InterPro"/>
</dbReference>
<dbReference type="InterPro" id="IPR056511">
    <property type="entry name" value="IDM1_C"/>
</dbReference>
<dbReference type="SMART" id="SM00249">
    <property type="entry name" value="PHD"/>
    <property type="match status" value="2"/>
</dbReference>
<keyword evidence="7" id="KW-0808">Transferase</keyword>
<dbReference type="InterPro" id="IPR000182">
    <property type="entry name" value="GNAT_dom"/>
</dbReference>
<dbReference type="InterPro" id="IPR042163">
    <property type="entry name" value="PHF12"/>
</dbReference>
<evidence type="ECO:0000256" key="4">
    <source>
        <dbReference type="ARBA" id="ARBA00022833"/>
    </source>
</evidence>
<name>A0A6A4P9B9_LUPAL</name>
<reference evidence="8" key="1">
    <citation type="journal article" date="2020" name="Nat. Commun.">
        <title>Genome sequence of the cluster root forming white lupin.</title>
        <authorList>
            <person name="Hufnagel B."/>
            <person name="Marques A."/>
            <person name="Soriano A."/>
            <person name="Marques L."/>
            <person name="Divol F."/>
            <person name="Doumas P."/>
            <person name="Sallet E."/>
            <person name="Mancinotti D."/>
            <person name="Carrere S."/>
            <person name="Marande W."/>
            <person name="Arribat S."/>
            <person name="Keller J."/>
            <person name="Huneau C."/>
            <person name="Blein T."/>
            <person name="Aime D."/>
            <person name="Laguerre M."/>
            <person name="Taylor J."/>
            <person name="Schubert V."/>
            <person name="Nelson M."/>
            <person name="Geu-Flores F."/>
            <person name="Crespi M."/>
            <person name="Gallardo-Guerrero K."/>
            <person name="Delaux P.-M."/>
            <person name="Salse J."/>
            <person name="Berges H."/>
            <person name="Guyot R."/>
            <person name="Gouzy J."/>
            <person name="Peret B."/>
        </authorList>
    </citation>
    <scope>NUCLEOTIDE SEQUENCE [LARGE SCALE GENOMIC DNA]</scope>
    <source>
        <strain evidence="8">cv. Amiga</strain>
    </source>
</reference>
<keyword evidence="3" id="KW-0863">Zinc-finger</keyword>
<dbReference type="SMART" id="SM00743">
    <property type="entry name" value="Agenet"/>
    <property type="match status" value="2"/>
</dbReference>
<dbReference type="InterPro" id="IPR001841">
    <property type="entry name" value="Znf_RING"/>
</dbReference>
<accession>A0A6A4P9B9</accession>
<comment type="subcellular location">
    <subcellularLocation>
        <location evidence="1">Nucleus</location>
    </subcellularLocation>
</comment>
<dbReference type="SMART" id="SM00184">
    <property type="entry name" value="RING"/>
    <property type="match status" value="2"/>
</dbReference>
<dbReference type="CDD" id="cd15532">
    <property type="entry name" value="PHD2_CHD_II"/>
    <property type="match status" value="1"/>
</dbReference>
<gene>
    <name evidence="7" type="ORF">Lalb_Chr17g0345161</name>
</gene>
<dbReference type="GO" id="GO:0006357">
    <property type="term" value="P:regulation of transcription by RNA polymerase II"/>
    <property type="evidence" value="ECO:0007669"/>
    <property type="project" value="TreeGrafter"/>
</dbReference>
<evidence type="ECO:0000256" key="2">
    <source>
        <dbReference type="ARBA" id="ARBA00022723"/>
    </source>
</evidence>
<dbReference type="InterPro" id="IPR016181">
    <property type="entry name" value="Acyl_CoA_acyltransferase"/>
</dbReference>
<dbReference type="OrthoDB" id="1903104at2759"/>
<dbReference type="PROSITE" id="PS50016">
    <property type="entry name" value="ZF_PHD_2"/>
    <property type="match status" value="1"/>
</dbReference>
<dbReference type="PANTHER" id="PTHR46309">
    <property type="entry name" value="PHD FINGER PROTEIN 12"/>
    <property type="match status" value="1"/>
</dbReference>
<feature type="region of interest" description="Disordered" evidence="6">
    <location>
        <begin position="585"/>
        <end position="615"/>
    </location>
</feature>
<evidence type="ECO:0000313" key="8">
    <source>
        <dbReference type="Proteomes" id="UP000447434"/>
    </source>
</evidence>
<dbReference type="Pfam" id="PF22970">
    <property type="entry name" value="DUF7028"/>
    <property type="match status" value="2"/>
</dbReference>
<dbReference type="CDD" id="cd20405">
    <property type="entry name" value="Tudor_Agenet_AtDUF_rpt1_3"/>
    <property type="match status" value="1"/>
</dbReference>
<dbReference type="Pfam" id="PF16135">
    <property type="entry name" value="TDBD"/>
    <property type="match status" value="1"/>
</dbReference>
<dbReference type="SUPFAM" id="SSF55729">
    <property type="entry name" value="Acyl-CoA N-acyltransferases (Nat)"/>
    <property type="match status" value="1"/>
</dbReference>
<dbReference type="Proteomes" id="UP000447434">
    <property type="component" value="Chromosome 17"/>
</dbReference>
<keyword evidence="5" id="KW-0539">Nucleus</keyword>
<dbReference type="InterPro" id="IPR014002">
    <property type="entry name" value="Agenet_dom_plant"/>
</dbReference>
<keyword evidence="2" id="KW-0479">Metal-binding</keyword>
<dbReference type="GO" id="GO:0008270">
    <property type="term" value="F:zinc ion binding"/>
    <property type="evidence" value="ECO:0007669"/>
    <property type="project" value="UniProtKB-KW"/>
</dbReference>
<dbReference type="InterPro" id="IPR032308">
    <property type="entry name" value="TDBD"/>
</dbReference>
<dbReference type="InterPro" id="IPR011011">
    <property type="entry name" value="Znf_FYVE_PHD"/>
</dbReference>
<keyword evidence="8" id="KW-1185">Reference proteome</keyword>
<dbReference type="AlphaFoldDB" id="A0A6A4P9B9"/>